<gene>
    <name evidence="1" type="ORF">CSING_09845</name>
</gene>
<name>A0A0B6ESK0_9CORY</name>
<dbReference type="OrthoDB" id="4423061at2"/>
<organism evidence="1 2">
    <name type="scientific">Corynebacterium singulare</name>
    <dbReference type="NCBI Taxonomy" id="161899"/>
    <lineage>
        <taxon>Bacteria</taxon>
        <taxon>Bacillati</taxon>
        <taxon>Actinomycetota</taxon>
        <taxon>Actinomycetes</taxon>
        <taxon>Mycobacteriales</taxon>
        <taxon>Corynebacteriaceae</taxon>
        <taxon>Corynebacterium</taxon>
    </lineage>
</organism>
<dbReference type="Proteomes" id="UP000031890">
    <property type="component" value="Chromosome"/>
</dbReference>
<evidence type="ECO:0000313" key="2">
    <source>
        <dbReference type="Proteomes" id="UP000031890"/>
    </source>
</evidence>
<dbReference type="RefSeq" id="WP_144403133.1">
    <property type="nucleotide sequence ID" value="NZ_CP010827.1"/>
</dbReference>
<dbReference type="HOGENOM" id="CLU_1903169_0_0_11"/>
<reference evidence="1 2" key="1">
    <citation type="journal article" date="2015" name="Genome Announc.">
        <title>Complete Genome Sequence and Annotation of Corynebacterium singulare DSM 44357, Isolated from a Human Semen Specimen.</title>
        <authorList>
            <person name="Merten M."/>
            <person name="Brinkrolf K."/>
            <person name="Albersmeier A."/>
            <person name="Kutter Y."/>
            <person name="Ruckert C."/>
            <person name="Tauch A."/>
        </authorList>
    </citation>
    <scope>NUCLEOTIDE SEQUENCE [LARGE SCALE GENOMIC DNA]</scope>
    <source>
        <strain evidence="1">IBS B52218</strain>
    </source>
</reference>
<evidence type="ECO:0000313" key="1">
    <source>
        <dbReference type="EMBL" id="AJI79482.1"/>
    </source>
</evidence>
<dbReference type="AlphaFoldDB" id="A0A0B6ESK0"/>
<dbReference type="KEGG" id="csx:CSING_09845"/>
<sequence length="133" mass="14971">MPENSHRAVFPFEVSSISLFLPGEASVPFQFRDFLVSFRFFDAHGVELPPTVCSAPVTEAFNEPFVYLKESGVEGVFLETNMTRFNPYIKAVDLTVHPWKSKNLSVLELITDSIYAHAVTAESKESLVWKVAQ</sequence>
<accession>A0A0B6ESK0</accession>
<dbReference type="STRING" id="161899.CSING_09845"/>
<proteinExistence type="predicted"/>
<protein>
    <submittedName>
        <fullName evidence="1">Uncharacterized protein</fullName>
    </submittedName>
</protein>
<dbReference type="EMBL" id="CP010827">
    <property type="protein sequence ID" value="AJI79482.1"/>
    <property type="molecule type" value="Genomic_DNA"/>
</dbReference>